<dbReference type="EMBL" id="SSDS01000061">
    <property type="protein sequence ID" value="TXG76870.1"/>
    <property type="molecule type" value="Genomic_DNA"/>
</dbReference>
<proteinExistence type="predicted"/>
<name>A0A5C7J5V9_9BACT</name>
<dbReference type="Pfam" id="PF20346">
    <property type="entry name" value="DUF6641"/>
    <property type="match status" value="1"/>
</dbReference>
<evidence type="ECO:0000313" key="2">
    <source>
        <dbReference type="Proteomes" id="UP000321026"/>
    </source>
</evidence>
<comment type="caution">
    <text evidence="1">The sequence shown here is derived from an EMBL/GenBank/DDBJ whole genome shotgun (WGS) entry which is preliminary data.</text>
</comment>
<gene>
    <name evidence="1" type="ORF">E6Q11_03900</name>
</gene>
<dbReference type="InterPro" id="IPR046581">
    <property type="entry name" value="DUF6641"/>
</dbReference>
<accession>A0A5C7J5V9</accession>
<sequence length="148" mass="16710">MTTSLAALKFVTLKRPTQIPAVQVRRNKLVNKLHEQIQLITAKKDGLTFAPLHFRSVRDRDTGEIKRIEVPKRIRPWYFTSDNGKICLQIKYGSKVIDISGKNKPTIELANIDDLVKTLELIKTATLAGELDLLLESAGLKLRDGFTK</sequence>
<organism evidence="1 2">
    <name type="scientific">Candidatus Dojkabacteria bacterium</name>
    <dbReference type="NCBI Taxonomy" id="2099670"/>
    <lineage>
        <taxon>Bacteria</taxon>
        <taxon>Candidatus Dojkabacteria</taxon>
    </lineage>
</organism>
<reference evidence="1 2" key="1">
    <citation type="submission" date="2018-09" db="EMBL/GenBank/DDBJ databases">
        <title>Metagenome Assembled Genomes from an Advanced Water Purification Facility.</title>
        <authorList>
            <person name="Stamps B.W."/>
            <person name="Spear J.R."/>
        </authorList>
    </citation>
    <scope>NUCLEOTIDE SEQUENCE [LARGE SCALE GENOMIC DNA]</scope>
    <source>
        <strain evidence="1">Bin_63_2</strain>
    </source>
</reference>
<protein>
    <submittedName>
        <fullName evidence="1">Uncharacterized protein</fullName>
    </submittedName>
</protein>
<evidence type="ECO:0000313" key="1">
    <source>
        <dbReference type="EMBL" id="TXG76870.1"/>
    </source>
</evidence>
<dbReference type="Proteomes" id="UP000321026">
    <property type="component" value="Unassembled WGS sequence"/>
</dbReference>
<dbReference type="AlphaFoldDB" id="A0A5C7J5V9"/>